<protein>
    <submittedName>
        <fullName evidence="2">Glycosyltransferase family 2 protein</fullName>
    </submittedName>
</protein>
<dbReference type="InterPro" id="IPR050834">
    <property type="entry name" value="Glycosyltransf_2"/>
</dbReference>
<organism evidence="2 3">
    <name type="scientific">Flavobacterium agri</name>
    <dbReference type="NCBI Taxonomy" id="2743471"/>
    <lineage>
        <taxon>Bacteria</taxon>
        <taxon>Pseudomonadati</taxon>
        <taxon>Bacteroidota</taxon>
        <taxon>Flavobacteriia</taxon>
        <taxon>Flavobacteriales</taxon>
        <taxon>Flavobacteriaceae</taxon>
        <taxon>Flavobacterium</taxon>
    </lineage>
</organism>
<evidence type="ECO:0000313" key="3">
    <source>
        <dbReference type="Proteomes" id="UP000535020"/>
    </source>
</evidence>
<gene>
    <name evidence="2" type="ORF">HZF10_09985</name>
</gene>
<dbReference type="RefSeq" id="WP_176006046.1">
    <property type="nucleotide sequence ID" value="NZ_JABWMI010000010.1"/>
</dbReference>
<feature type="domain" description="Glycosyltransferase 2-like" evidence="1">
    <location>
        <begin position="4"/>
        <end position="139"/>
    </location>
</feature>
<dbReference type="InterPro" id="IPR001173">
    <property type="entry name" value="Glyco_trans_2-like"/>
</dbReference>
<dbReference type="PANTHER" id="PTHR43685">
    <property type="entry name" value="GLYCOSYLTRANSFERASE"/>
    <property type="match status" value="1"/>
</dbReference>
<proteinExistence type="predicted"/>
<dbReference type="Pfam" id="PF00535">
    <property type="entry name" value="Glycos_transf_2"/>
    <property type="match status" value="1"/>
</dbReference>
<dbReference type="SUPFAM" id="SSF53448">
    <property type="entry name" value="Nucleotide-diphospho-sugar transferases"/>
    <property type="match status" value="1"/>
</dbReference>
<dbReference type="InterPro" id="IPR029044">
    <property type="entry name" value="Nucleotide-diphossugar_trans"/>
</dbReference>
<dbReference type="PANTHER" id="PTHR43685:SF2">
    <property type="entry name" value="GLYCOSYLTRANSFERASE 2-LIKE DOMAIN-CONTAINING PROTEIN"/>
    <property type="match status" value="1"/>
</dbReference>
<dbReference type="CDD" id="cd00761">
    <property type="entry name" value="Glyco_tranf_GTA_type"/>
    <property type="match status" value="1"/>
</dbReference>
<comment type="caution">
    <text evidence="2">The sequence shown here is derived from an EMBL/GenBank/DDBJ whole genome shotgun (WGS) entry which is preliminary data.</text>
</comment>
<keyword evidence="2" id="KW-0808">Transferase</keyword>
<evidence type="ECO:0000313" key="2">
    <source>
        <dbReference type="EMBL" id="NYA71249.1"/>
    </source>
</evidence>
<reference evidence="2 3" key="1">
    <citation type="submission" date="2020-07" db="EMBL/GenBank/DDBJ databases">
        <authorList>
            <person name="Sun Q."/>
        </authorList>
    </citation>
    <scope>NUCLEOTIDE SEQUENCE [LARGE SCALE GENOMIC DNA]</scope>
    <source>
        <strain evidence="2 3">MAH-1</strain>
    </source>
</reference>
<accession>A0A7Y8Y282</accession>
<name>A0A7Y8Y282_9FLAO</name>
<sequence length="313" mass="36136">MKISVVIPLFNKGRHIKKTLQSALAQTFEDFELIVVNDGSTDESESEVLALTDARIRYFKTENQGVSAARNFGISKSQGELIAFLDADDWWKPWHLQKLSELFSDFGQAGLFCMNYVRSYSETKNRVPKFIGLPEEFPWRGIVPDFFHSSYIDRIAWTSAVAVPKKILDEIGNFDENITLGAGEDLDLWIRIALKYPVAFDSEYSAYHNLSADNRMSLTQTGHRSFALLDQFSREEKNNKSLKRFLDLYRAEFALKMKLASDKRYDFYKRNIDSKNLCAKTRLLLALPGFALRPIYRFKKFLESKDVEVSAYH</sequence>
<evidence type="ECO:0000259" key="1">
    <source>
        <dbReference type="Pfam" id="PF00535"/>
    </source>
</evidence>
<dbReference type="GO" id="GO:0044010">
    <property type="term" value="P:single-species biofilm formation"/>
    <property type="evidence" value="ECO:0007669"/>
    <property type="project" value="TreeGrafter"/>
</dbReference>
<dbReference type="EMBL" id="JACBJI010000003">
    <property type="protein sequence ID" value="NYA71249.1"/>
    <property type="molecule type" value="Genomic_DNA"/>
</dbReference>
<dbReference type="Proteomes" id="UP000535020">
    <property type="component" value="Unassembled WGS sequence"/>
</dbReference>
<dbReference type="GO" id="GO:0016740">
    <property type="term" value="F:transferase activity"/>
    <property type="evidence" value="ECO:0007669"/>
    <property type="project" value="UniProtKB-KW"/>
</dbReference>
<dbReference type="AlphaFoldDB" id="A0A7Y8Y282"/>
<keyword evidence="3" id="KW-1185">Reference proteome</keyword>
<dbReference type="Gene3D" id="3.90.550.10">
    <property type="entry name" value="Spore Coat Polysaccharide Biosynthesis Protein SpsA, Chain A"/>
    <property type="match status" value="1"/>
</dbReference>